<dbReference type="OMA" id="AXAVELV"/>
<evidence type="ECO:0000313" key="3">
    <source>
        <dbReference type="Ensembl" id="ENSKMAP00000026532.1"/>
    </source>
</evidence>
<proteinExistence type="inferred from homology"/>
<keyword evidence="4" id="KW-1185">Reference proteome</keyword>
<reference evidence="3" key="2">
    <citation type="submission" date="2025-09" db="UniProtKB">
        <authorList>
            <consortium name="Ensembl"/>
        </authorList>
    </citation>
    <scope>IDENTIFICATION</scope>
</reference>
<comment type="similarity">
    <text evidence="1">Belongs to the short-chain dehydrogenases/reductases (SDR) family.</text>
</comment>
<evidence type="ECO:0000313" key="4">
    <source>
        <dbReference type="Proteomes" id="UP000264800"/>
    </source>
</evidence>
<evidence type="ECO:0000256" key="2">
    <source>
        <dbReference type="ARBA" id="ARBA00023002"/>
    </source>
</evidence>
<dbReference type="SUPFAM" id="SSF51735">
    <property type="entry name" value="NAD(P)-binding Rossmann-fold domains"/>
    <property type="match status" value="1"/>
</dbReference>
<keyword evidence="2" id="KW-0560">Oxidoreductase</keyword>
<dbReference type="Gene3D" id="3.40.50.720">
    <property type="entry name" value="NAD(P)-binding Rossmann-like Domain"/>
    <property type="match status" value="1"/>
</dbReference>
<dbReference type="AlphaFoldDB" id="A0A3Q3GTI3"/>
<dbReference type="Pfam" id="PF00106">
    <property type="entry name" value="adh_short"/>
    <property type="match status" value="1"/>
</dbReference>
<dbReference type="InterPro" id="IPR002347">
    <property type="entry name" value="SDR_fam"/>
</dbReference>
<organism evidence="3 4">
    <name type="scientific">Kryptolebias marmoratus</name>
    <name type="common">Mangrove killifish</name>
    <name type="synonym">Rivulus marmoratus</name>
    <dbReference type="NCBI Taxonomy" id="37003"/>
    <lineage>
        <taxon>Eukaryota</taxon>
        <taxon>Metazoa</taxon>
        <taxon>Chordata</taxon>
        <taxon>Craniata</taxon>
        <taxon>Vertebrata</taxon>
        <taxon>Euteleostomi</taxon>
        <taxon>Actinopterygii</taxon>
        <taxon>Neopterygii</taxon>
        <taxon>Teleostei</taxon>
        <taxon>Neoteleostei</taxon>
        <taxon>Acanthomorphata</taxon>
        <taxon>Ovalentaria</taxon>
        <taxon>Atherinomorphae</taxon>
        <taxon>Cyprinodontiformes</taxon>
        <taxon>Rivulidae</taxon>
        <taxon>Kryptolebias</taxon>
    </lineage>
</organism>
<evidence type="ECO:0008006" key="5">
    <source>
        <dbReference type="Google" id="ProtNLM"/>
    </source>
</evidence>
<dbReference type="PANTHER" id="PTHR43115">
    <property type="entry name" value="DEHYDROGENASE/REDUCTASE SDR FAMILY MEMBER 11"/>
    <property type="match status" value="1"/>
</dbReference>
<dbReference type="GO" id="GO:0016491">
    <property type="term" value="F:oxidoreductase activity"/>
    <property type="evidence" value="ECO:0007669"/>
    <property type="project" value="UniProtKB-KW"/>
</dbReference>
<dbReference type="GeneTree" id="ENSGT00840000129887"/>
<dbReference type="Ensembl" id="ENSKMAT00000026871.1">
    <property type="protein sequence ID" value="ENSKMAP00000026532.1"/>
    <property type="gene ID" value="ENSKMAG00000019686.1"/>
</dbReference>
<dbReference type="InterPro" id="IPR036291">
    <property type="entry name" value="NAD(P)-bd_dom_sf"/>
</dbReference>
<dbReference type="PANTHER" id="PTHR43115:SF4">
    <property type="entry name" value="DEHYDROGENASE_REDUCTASE SDR FAMILY MEMBER 11"/>
    <property type="match status" value="1"/>
</dbReference>
<dbReference type="Proteomes" id="UP000264800">
    <property type="component" value="Unplaced"/>
</dbReference>
<name>A0A3Q3GTI3_KRYMA</name>
<dbReference type="STRING" id="37003.ENSKMAP00000026532"/>
<reference evidence="3" key="1">
    <citation type="submission" date="2025-08" db="UniProtKB">
        <authorList>
            <consortium name="Ensembl"/>
        </authorList>
    </citation>
    <scope>IDENTIFICATION</scope>
</reference>
<sequence>MMERWRGRVALVTGASVGIGAAIAKELVRFGMKVVGCARSVEKIQVSSGEKPVKPAIIPGQLPYNIQLVTSLL</sequence>
<protein>
    <recommendedName>
        <fullName evidence="5">Dehydrogenase/reductase SDR family member 11</fullName>
    </recommendedName>
</protein>
<evidence type="ECO:0000256" key="1">
    <source>
        <dbReference type="ARBA" id="ARBA00006484"/>
    </source>
</evidence>
<accession>A0A3Q3GTI3</accession>